<keyword evidence="3" id="KW-1185">Reference proteome</keyword>
<feature type="transmembrane region" description="Helical" evidence="1">
    <location>
        <begin position="6"/>
        <end position="22"/>
    </location>
</feature>
<dbReference type="PANTHER" id="PTHR36434">
    <property type="entry name" value="MEMBRANE PROTEASE YUGP-RELATED"/>
    <property type="match status" value="1"/>
</dbReference>
<dbReference type="EMBL" id="CACVBR010000019">
    <property type="protein sequence ID" value="CAA7196166.1"/>
    <property type="molecule type" value="Genomic_DNA"/>
</dbReference>
<dbReference type="Proteomes" id="UP000445144">
    <property type="component" value="Unassembled WGS sequence"/>
</dbReference>
<evidence type="ECO:0000256" key="1">
    <source>
        <dbReference type="SAM" id="Phobius"/>
    </source>
</evidence>
<sequence length="236" mass="26225">MTGYYIIIGISMLVSWYISWKLKSKFEYYSNVHLKNGLSGKEVAEKMLRDNGINDVQVISVPGQLTDHYNPENKTVNLSEGVYMQRNAAAAAVAAHECGHAVQHARGYSMLQLRSKLVPVVQISSNLMQFVLIAGIVIMTATQTFENPKGNTLVLMIGVIMFAFTTLFAFVTLPVEYDASNRAMRWLKETGTVTSEEFIGVQDSLKWAARTYVVAAIGSLAQLLYWASLLMGGRRD</sequence>
<reference evidence="2 3" key="1">
    <citation type="submission" date="2020-01" db="EMBL/GenBank/DDBJ databases">
        <authorList>
            <person name="Rodrigo-Torres L."/>
            <person name="Arahal R. D."/>
            <person name="Lucena T."/>
        </authorList>
    </citation>
    <scope>NUCLEOTIDE SEQUENCE [LARGE SCALE GENOMIC DNA]</scope>
    <source>
        <strain evidence="2 3">CECT 9293</strain>
    </source>
</reference>
<dbReference type="InterPro" id="IPR007395">
    <property type="entry name" value="Zn_peptidase_2"/>
</dbReference>
<protein>
    <recommendedName>
        <fullName evidence="4">Zinc metallopeptidase</fullName>
    </recommendedName>
</protein>
<dbReference type="Pfam" id="PF04298">
    <property type="entry name" value="Zn_peptidase_2"/>
    <property type="match status" value="1"/>
</dbReference>
<accession>A0A6N4X7K1</accession>
<dbReference type="RefSeq" id="WP_162033062.1">
    <property type="nucleotide sequence ID" value="NZ_CACVBR010000019.1"/>
</dbReference>
<evidence type="ECO:0008006" key="4">
    <source>
        <dbReference type="Google" id="ProtNLM"/>
    </source>
</evidence>
<name>A0A6N4X7K1_9FLAO</name>
<dbReference type="AlphaFoldDB" id="A0A6N4X7K1"/>
<evidence type="ECO:0000313" key="3">
    <source>
        <dbReference type="Proteomes" id="UP000445144"/>
    </source>
</evidence>
<organism evidence="2 3">
    <name type="scientific">Chryseobacterium potabilaquae</name>
    <dbReference type="NCBI Taxonomy" id="2675057"/>
    <lineage>
        <taxon>Bacteria</taxon>
        <taxon>Pseudomonadati</taxon>
        <taxon>Bacteroidota</taxon>
        <taxon>Flavobacteriia</taxon>
        <taxon>Flavobacteriales</taxon>
        <taxon>Weeksellaceae</taxon>
        <taxon>Chryseobacterium group</taxon>
        <taxon>Chryseobacterium</taxon>
    </lineage>
</organism>
<evidence type="ECO:0000313" key="2">
    <source>
        <dbReference type="EMBL" id="CAA7196166.1"/>
    </source>
</evidence>
<feature type="transmembrane region" description="Helical" evidence="1">
    <location>
        <begin position="117"/>
        <end position="141"/>
    </location>
</feature>
<dbReference type="PANTHER" id="PTHR36434:SF1">
    <property type="entry name" value="MEMBRANE PROTEASE YUGP-RELATED"/>
    <property type="match status" value="1"/>
</dbReference>
<keyword evidence="1" id="KW-1133">Transmembrane helix</keyword>
<keyword evidence="1" id="KW-0472">Membrane</keyword>
<proteinExistence type="predicted"/>
<keyword evidence="1" id="KW-0812">Transmembrane</keyword>
<feature type="transmembrane region" description="Helical" evidence="1">
    <location>
        <begin position="212"/>
        <end position="231"/>
    </location>
</feature>
<gene>
    <name evidence="2" type="ORF">CHRY9293_02292</name>
</gene>
<feature type="transmembrane region" description="Helical" evidence="1">
    <location>
        <begin position="153"/>
        <end position="175"/>
    </location>
</feature>